<feature type="domain" description="Peptidase M16 N-terminal" evidence="9">
    <location>
        <begin position="52"/>
        <end position="178"/>
    </location>
</feature>
<gene>
    <name evidence="11" type="ORF">SAMN04487931_10776</name>
</gene>
<dbReference type="SUPFAM" id="SSF63411">
    <property type="entry name" value="LuxS/MPP-like metallohydrolase"/>
    <property type="match status" value="4"/>
</dbReference>
<evidence type="ECO:0000256" key="4">
    <source>
        <dbReference type="ARBA" id="ARBA00022723"/>
    </source>
</evidence>
<keyword evidence="12" id="KW-1185">Reference proteome</keyword>
<keyword evidence="4" id="KW-0479">Metal-binding</keyword>
<dbReference type="Gene3D" id="3.30.830.10">
    <property type="entry name" value="Metalloenzyme, LuxS/M16 peptidase-like"/>
    <property type="match status" value="4"/>
</dbReference>
<name>A0A1H2HVP5_9BACT</name>
<proteinExistence type="inferred from homology"/>
<reference evidence="12" key="1">
    <citation type="submission" date="2016-10" db="EMBL/GenBank/DDBJ databases">
        <authorList>
            <person name="Varghese N."/>
            <person name="Submissions S."/>
        </authorList>
    </citation>
    <scope>NUCLEOTIDE SEQUENCE [LARGE SCALE GENOMIC DNA]</scope>
    <source>
        <strain evidence="12">DSM 3384</strain>
    </source>
</reference>
<dbReference type="InterPro" id="IPR007863">
    <property type="entry name" value="Peptidase_M16_C"/>
</dbReference>
<keyword evidence="5" id="KW-0378">Hydrolase</keyword>
<evidence type="ECO:0000256" key="6">
    <source>
        <dbReference type="ARBA" id="ARBA00022833"/>
    </source>
</evidence>
<keyword evidence="6" id="KW-0862">Zinc</keyword>
<dbReference type="AlphaFoldDB" id="A0A1H2HVP5"/>
<keyword evidence="7" id="KW-0482">Metalloprotease</keyword>
<dbReference type="GO" id="GO:0046872">
    <property type="term" value="F:metal ion binding"/>
    <property type="evidence" value="ECO:0007669"/>
    <property type="project" value="UniProtKB-KW"/>
</dbReference>
<evidence type="ECO:0000313" key="12">
    <source>
        <dbReference type="Proteomes" id="UP000199608"/>
    </source>
</evidence>
<evidence type="ECO:0000256" key="3">
    <source>
        <dbReference type="ARBA" id="ARBA00022670"/>
    </source>
</evidence>
<comment type="cofactor">
    <cofactor evidence="1">
        <name>Zn(2+)</name>
        <dbReference type="ChEBI" id="CHEBI:29105"/>
    </cofactor>
</comment>
<dbReference type="InterPro" id="IPR011249">
    <property type="entry name" value="Metalloenz_LuxS/M16"/>
</dbReference>
<sequence>MIRRNSTLKIIVLGFLFLASCVTPRHIVIDPDNSMQTDPAIVYGVLSNGFQYILMENSKPEDRVNVHLNVFAGSMHETNEQQGVAHYLEHMLFNGSEHYKPGELIEYFQSIGMDFGSDANAHTSFFNTVYDLSLPSADYQQMDDAFVVIQDYAKGALLLDAEIDRERGIIMAEKRERDSVSYRTFKKKLAFELPGSLFSERLPIGIDSVIKKADRKLLNAYYDQWYRPDNMVLIVVGDFDRQTVLSMITKRFSKLKPRTFFLKHSLLTKWEEHKGVKSFYHYEPEAGSTDITIETISWEPFETQTPDLLKKRTLNHIADSILQNRLSRMVSKQTADFSEASVFSGKYLRHLSLSAISAVCQPDRWKQGLHQIEKTLRQGLLFGFTQTELDRVKADFISSLEKQQNLAESQKSPDLSRKILTAINQKRLLLSPKQRMDFLKPYIESISLQDAHNALKETWAKDHRLVLVSGNAHIDTQAPEANILDVYKNSYNDKITLYKDPESKKFPYLELPFSKHGIKSRQDNVKDLGITVIDFKNNIRLNLKKTDFKKNEILFKVCFGQGKKSVPVSKPGLSLLTERVLQSGGLGKLDTDELDQALAGKEVTMGFKINENYFSLSGSANPKEAELVFQLIYHYLNDPGFRVEALDIAKTRYQQQYDSRIRTPEGIMRTTGDLFLAGNDTRFGLPRPVTINQYTLNDIKDWLTSYFKSSPVEISIIGDFDVENIINLASTYIGAIQKRQSFPIKSINTGKIYFPEGEHLELKMDTKIDTGVVHVAFPTDDFWNIRQTRRLSVLSRVLSERLRIVIREELGETYSPYVYNDPSMSFNGYGILHMVVSVKNDSHQFVFNKIKDIINAVTANGISKKEMDLALKPVINHLKVLRKTNSYWLNSVMANSSNYPQKFDWSGNMTDDYKSITRDDLILLAKKYLNNNRSAIIYIKQETHKQ</sequence>
<evidence type="ECO:0000256" key="7">
    <source>
        <dbReference type="ARBA" id="ARBA00023049"/>
    </source>
</evidence>
<accession>A0A1H2HVP5</accession>
<evidence type="ECO:0000256" key="8">
    <source>
        <dbReference type="RuleBase" id="RU004447"/>
    </source>
</evidence>
<dbReference type="InterPro" id="IPR050626">
    <property type="entry name" value="Peptidase_M16"/>
</dbReference>
<dbReference type="InterPro" id="IPR001431">
    <property type="entry name" value="Pept_M16_Zn_BS"/>
</dbReference>
<dbReference type="PANTHER" id="PTHR43690:SF17">
    <property type="entry name" value="PROTEIN YHJJ"/>
    <property type="match status" value="1"/>
</dbReference>
<dbReference type="GO" id="GO:0004222">
    <property type="term" value="F:metalloendopeptidase activity"/>
    <property type="evidence" value="ECO:0007669"/>
    <property type="project" value="InterPro"/>
</dbReference>
<evidence type="ECO:0000259" key="10">
    <source>
        <dbReference type="Pfam" id="PF05193"/>
    </source>
</evidence>
<evidence type="ECO:0000256" key="2">
    <source>
        <dbReference type="ARBA" id="ARBA00007261"/>
    </source>
</evidence>
<evidence type="ECO:0000313" key="11">
    <source>
        <dbReference type="EMBL" id="SDU35963.1"/>
    </source>
</evidence>
<evidence type="ECO:0000256" key="5">
    <source>
        <dbReference type="ARBA" id="ARBA00022801"/>
    </source>
</evidence>
<dbReference type="Proteomes" id="UP000199608">
    <property type="component" value="Unassembled WGS sequence"/>
</dbReference>
<keyword evidence="3 11" id="KW-0645">Protease</keyword>
<organism evidence="11 12">
    <name type="scientific">Desulfobacula phenolica</name>
    <dbReference type="NCBI Taxonomy" id="90732"/>
    <lineage>
        <taxon>Bacteria</taxon>
        <taxon>Pseudomonadati</taxon>
        <taxon>Thermodesulfobacteriota</taxon>
        <taxon>Desulfobacteria</taxon>
        <taxon>Desulfobacterales</taxon>
        <taxon>Desulfobacteraceae</taxon>
        <taxon>Desulfobacula</taxon>
    </lineage>
</organism>
<dbReference type="GO" id="GO:0006508">
    <property type="term" value="P:proteolysis"/>
    <property type="evidence" value="ECO:0007669"/>
    <property type="project" value="UniProtKB-KW"/>
</dbReference>
<comment type="similarity">
    <text evidence="2 8">Belongs to the peptidase M16 family.</text>
</comment>
<dbReference type="PROSITE" id="PS51257">
    <property type="entry name" value="PROKAR_LIPOPROTEIN"/>
    <property type="match status" value="1"/>
</dbReference>
<protein>
    <submittedName>
        <fullName evidence="11">Zinc protease</fullName>
    </submittedName>
</protein>
<dbReference type="Pfam" id="PF00675">
    <property type="entry name" value="Peptidase_M16"/>
    <property type="match status" value="1"/>
</dbReference>
<feature type="domain" description="Peptidase M16 C-terminal" evidence="10">
    <location>
        <begin position="214"/>
        <end position="394"/>
    </location>
</feature>
<dbReference type="InterPro" id="IPR011765">
    <property type="entry name" value="Pept_M16_N"/>
</dbReference>
<dbReference type="RefSeq" id="WP_092234762.1">
    <property type="nucleotide sequence ID" value="NZ_FNLL01000007.1"/>
</dbReference>
<evidence type="ECO:0000259" key="9">
    <source>
        <dbReference type="Pfam" id="PF00675"/>
    </source>
</evidence>
<dbReference type="Pfam" id="PF05193">
    <property type="entry name" value="Peptidase_M16_C"/>
    <property type="match status" value="2"/>
</dbReference>
<evidence type="ECO:0000256" key="1">
    <source>
        <dbReference type="ARBA" id="ARBA00001947"/>
    </source>
</evidence>
<dbReference type="PANTHER" id="PTHR43690">
    <property type="entry name" value="NARDILYSIN"/>
    <property type="match status" value="1"/>
</dbReference>
<feature type="domain" description="Peptidase M16 C-terminal" evidence="10">
    <location>
        <begin position="695"/>
        <end position="871"/>
    </location>
</feature>
<dbReference type="EMBL" id="FNLL01000007">
    <property type="protein sequence ID" value="SDU35963.1"/>
    <property type="molecule type" value="Genomic_DNA"/>
</dbReference>
<dbReference type="PROSITE" id="PS00143">
    <property type="entry name" value="INSULINASE"/>
    <property type="match status" value="1"/>
</dbReference>